<gene>
    <name evidence="1" type="ORF">CCH79_00014855</name>
</gene>
<dbReference type="Proteomes" id="UP000250572">
    <property type="component" value="Unassembled WGS sequence"/>
</dbReference>
<dbReference type="AlphaFoldDB" id="A0A315VZA5"/>
<reference evidence="1 2" key="1">
    <citation type="journal article" date="2018" name="G3 (Bethesda)">
        <title>A High-Quality Reference Genome for the Invasive Mosquitofish Gambusia affinis Using a Chicago Library.</title>
        <authorList>
            <person name="Hoffberg S.L."/>
            <person name="Troendle N.J."/>
            <person name="Glenn T.C."/>
            <person name="Mahmud O."/>
            <person name="Louha S."/>
            <person name="Chalopin D."/>
            <person name="Bennetzen J.L."/>
            <person name="Mauricio R."/>
        </authorList>
    </citation>
    <scope>NUCLEOTIDE SEQUENCE [LARGE SCALE GENOMIC DNA]</scope>
    <source>
        <strain evidence="1">NE01/NJP1002.9</strain>
        <tissue evidence="1">Muscle</tissue>
    </source>
</reference>
<protein>
    <submittedName>
        <fullName evidence="1">Uncharacterized protein</fullName>
    </submittedName>
</protein>
<accession>A0A315VZA5</accession>
<keyword evidence="2" id="KW-1185">Reference proteome</keyword>
<comment type="caution">
    <text evidence="1">The sequence shown here is derived from an EMBL/GenBank/DDBJ whole genome shotgun (WGS) entry which is preliminary data.</text>
</comment>
<proteinExistence type="predicted"/>
<evidence type="ECO:0000313" key="2">
    <source>
        <dbReference type="Proteomes" id="UP000250572"/>
    </source>
</evidence>
<dbReference type="EMBL" id="NHOQ01000749">
    <property type="protein sequence ID" value="PWA28698.1"/>
    <property type="molecule type" value="Genomic_DNA"/>
</dbReference>
<organism evidence="1 2">
    <name type="scientific">Gambusia affinis</name>
    <name type="common">Western mosquitofish</name>
    <name type="synonym">Heterandria affinis</name>
    <dbReference type="NCBI Taxonomy" id="33528"/>
    <lineage>
        <taxon>Eukaryota</taxon>
        <taxon>Metazoa</taxon>
        <taxon>Chordata</taxon>
        <taxon>Craniata</taxon>
        <taxon>Vertebrata</taxon>
        <taxon>Euteleostomi</taxon>
        <taxon>Actinopterygii</taxon>
        <taxon>Neopterygii</taxon>
        <taxon>Teleostei</taxon>
        <taxon>Neoteleostei</taxon>
        <taxon>Acanthomorphata</taxon>
        <taxon>Ovalentaria</taxon>
        <taxon>Atherinomorphae</taxon>
        <taxon>Cyprinodontiformes</taxon>
        <taxon>Poeciliidae</taxon>
        <taxon>Poeciliinae</taxon>
        <taxon>Gambusia</taxon>
    </lineage>
</organism>
<name>A0A315VZA5_GAMAF</name>
<sequence>MQGKGDNDILSGGESSPRLFAKEVTVLDQGGRSDPELEVDAAPGFCLPLCIPSDSSAPPLPLPPQCGAPESLPTPASPHSSRVTWRCVAKGSIAETHHCYFGSLAEEIGSSFNSGDAVGSLDCSGAAMDNRSKTFDWMRVKRSQHRTIPLKSKYGRESDGSSQAADVLIRVCIVRNQASPLFVYHDGCCTPEKRDGWLPPRKNGGCKAKQMYAVTPEFNSHLLTLVLPRDNTDPTCFLCPRASGFQCAQKAVCSRCARHAHQSSPCLFSCLHSREQMFGDSLQPQRISVYSANSNTQHFWLQREICSWGCGGGIVRQGGALESVKGAMRMGGGKREEERAHRGLLEGEVAIVTDSRTYGERGEGGGAVFKGAGQQG</sequence>
<evidence type="ECO:0000313" key="1">
    <source>
        <dbReference type="EMBL" id="PWA28698.1"/>
    </source>
</evidence>